<reference evidence="1" key="2">
    <citation type="journal article" date="2021" name="PeerJ">
        <title>Extensive microbial diversity within the chicken gut microbiome revealed by metagenomics and culture.</title>
        <authorList>
            <person name="Gilroy R."/>
            <person name="Ravi A."/>
            <person name="Getino M."/>
            <person name="Pursley I."/>
            <person name="Horton D.L."/>
            <person name="Alikhan N.F."/>
            <person name="Baker D."/>
            <person name="Gharbi K."/>
            <person name="Hall N."/>
            <person name="Watson M."/>
            <person name="Adriaenssens E.M."/>
            <person name="Foster-Nyarko E."/>
            <person name="Jarju S."/>
            <person name="Secka A."/>
            <person name="Antonio M."/>
            <person name="Oren A."/>
            <person name="Chaudhuri R.R."/>
            <person name="La Ragione R."/>
            <person name="Hildebrand F."/>
            <person name="Pallen M.J."/>
        </authorList>
    </citation>
    <scope>NUCLEOTIDE SEQUENCE</scope>
    <source>
        <strain evidence="1">9366</strain>
    </source>
</reference>
<dbReference type="Proteomes" id="UP000824145">
    <property type="component" value="Unassembled WGS sequence"/>
</dbReference>
<organism evidence="1 2">
    <name type="scientific">Candidatus Caccalectryoclostridium excrementigallinarum</name>
    <dbReference type="NCBI Taxonomy" id="2840710"/>
    <lineage>
        <taxon>Bacteria</taxon>
        <taxon>Bacillati</taxon>
        <taxon>Bacillota</taxon>
        <taxon>Clostridia</taxon>
        <taxon>Christensenellales</taxon>
        <taxon>Christensenellaceae</taxon>
        <taxon>Christensenellaceae incertae sedis</taxon>
        <taxon>Candidatus Caccalectryoclostridium</taxon>
    </lineage>
</organism>
<proteinExistence type="predicted"/>
<dbReference type="SUPFAM" id="SSF52833">
    <property type="entry name" value="Thioredoxin-like"/>
    <property type="match status" value="1"/>
</dbReference>
<dbReference type="EMBL" id="DVNJ01000019">
    <property type="protein sequence ID" value="HIU62844.1"/>
    <property type="molecule type" value="Genomic_DNA"/>
</dbReference>
<dbReference type="Gene3D" id="3.40.30.10">
    <property type="entry name" value="Glutaredoxin"/>
    <property type="match status" value="1"/>
</dbReference>
<sequence length="123" mass="13990">MKTIADIRAIREDMQPKMFIRDNSDEHLETRIVVGMGTCGVSKGAKFVFDALVEDLCKRRLPKVRVYRSDCQGLCDYEPTVEVYIPGKPKVVYAKMTPEKALEVMEKHIVGGKPVEKYLVENV</sequence>
<gene>
    <name evidence="1" type="ORF">IAB07_03640</name>
</gene>
<protein>
    <submittedName>
        <fullName evidence="1">(2Fe-2S) ferredoxin domain-containing protein</fullName>
    </submittedName>
</protein>
<dbReference type="CDD" id="cd02980">
    <property type="entry name" value="TRX_Fd_family"/>
    <property type="match status" value="1"/>
</dbReference>
<reference evidence="1" key="1">
    <citation type="submission" date="2020-10" db="EMBL/GenBank/DDBJ databases">
        <authorList>
            <person name="Gilroy R."/>
        </authorList>
    </citation>
    <scope>NUCLEOTIDE SEQUENCE</scope>
    <source>
        <strain evidence="1">9366</strain>
    </source>
</reference>
<name>A0A9D1MM97_9FIRM</name>
<comment type="caution">
    <text evidence="1">The sequence shown here is derived from an EMBL/GenBank/DDBJ whole genome shotgun (WGS) entry which is preliminary data.</text>
</comment>
<dbReference type="InterPro" id="IPR036249">
    <property type="entry name" value="Thioredoxin-like_sf"/>
</dbReference>
<dbReference type="AlphaFoldDB" id="A0A9D1MM97"/>
<accession>A0A9D1MM97</accession>
<evidence type="ECO:0000313" key="2">
    <source>
        <dbReference type="Proteomes" id="UP000824145"/>
    </source>
</evidence>
<evidence type="ECO:0000313" key="1">
    <source>
        <dbReference type="EMBL" id="HIU62844.1"/>
    </source>
</evidence>